<reference evidence="1 2" key="1">
    <citation type="submission" date="2024-03" db="EMBL/GenBank/DDBJ databases">
        <title>Novel species of the genus Variovorax.</title>
        <authorList>
            <person name="Liu Q."/>
            <person name="Xin Y.-H."/>
        </authorList>
    </citation>
    <scope>NUCLEOTIDE SEQUENCE [LARGE SCALE GENOMIC DNA]</scope>
    <source>
        <strain evidence="1 2">KACC 18501</strain>
    </source>
</reference>
<accession>A0ABU8WCL9</accession>
<sequence>MAARTGTAHVVTTSRTYKDQVYRTHLLRRSYREDGKVKNETLGNLSHLPDELIEIIRRSLQGETFVPVACAFEITRSRPHGHVQATGAAMASLQMASLLASNLPRTRPGAGHGGRAHRSTPHQAGHHALVAATAGRECCRSTTVHRCARLPAGGVGA</sequence>
<evidence type="ECO:0000313" key="1">
    <source>
        <dbReference type="EMBL" id="MEJ8827016.1"/>
    </source>
</evidence>
<evidence type="ECO:0008006" key="3">
    <source>
        <dbReference type="Google" id="ProtNLM"/>
    </source>
</evidence>
<dbReference type="EMBL" id="JBBKZV010000048">
    <property type="protein sequence ID" value="MEJ8827016.1"/>
    <property type="molecule type" value="Genomic_DNA"/>
</dbReference>
<organism evidence="1 2">
    <name type="scientific">Variovorax humicola</name>
    <dbReference type="NCBI Taxonomy" id="1769758"/>
    <lineage>
        <taxon>Bacteria</taxon>
        <taxon>Pseudomonadati</taxon>
        <taxon>Pseudomonadota</taxon>
        <taxon>Betaproteobacteria</taxon>
        <taxon>Burkholderiales</taxon>
        <taxon>Comamonadaceae</taxon>
        <taxon>Variovorax</taxon>
    </lineage>
</organism>
<gene>
    <name evidence="1" type="ORF">WKW80_34315</name>
</gene>
<dbReference type="Proteomes" id="UP001363010">
    <property type="component" value="Unassembled WGS sequence"/>
</dbReference>
<protein>
    <recommendedName>
        <fullName evidence="3">Transposase</fullName>
    </recommendedName>
</protein>
<proteinExistence type="predicted"/>
<name>A0ABU8WCL9_9BURK</name>
<evidence type="ECO:0000313" key="2">
    <source>
        <dbReference type="Proteomes" id="UP001363010"/>
    </source>
</evidence>
<dbReference type="RefSeq" id="WP_340368047.1">
    <property type="nucleotide sequence ID" value="NZ_JBBKZV010000048.1"/>
</dbReference>
<comment type="caution">
    <text evidence="1">The sequence shown here is derived from an EMBL/GenBank/DDBJ whole genome shotgun (WGS) entry which is preliminary data.</text>
</comment>
<keyword evidence="2" id="KW-1185">Reference proteome</keyword>